<dbReference type="SUPFAM" id="SSF57863">
    <property type="entry name" value="ArfGap/RecO-like zinc finger"/>
    <property type="match status" value="1"/>
</dbReference>
<proteinExistence type="predicted"/>
<evidence type="ECO:0000256" key="1">
    <source>
        <dbReference type="PROSITE-ProRule" id="PRU00288"/>
    </source>
</evidence>
<reference evidence="3" key="2">
    <citation type="submission" date="2020-08" db="EMBL/GenBank/DDBJ databases">
        <title>Plant Genome Project.</title>
        <authorList>
            <person name="Zhang R.-G."/>
        </authorList>
    </citation>
    <scope>NUCLEOTIDE SEQUENCE</scope>
    <source>
        <strain evidence="3">Huo1</strain>
        <tissue evidence="3">Leaf</tissue>
    </source>
</reference>
<keyword evidence="1" id="KW-0863">Zinc-finger</keyword>
<gene>
    <name evidence="3" type="ORF">SASPL_156107</name>
</gene>
<dbReference type="EMBL" id="PNBA02000278">
    <property type="protein sequence ID" value="KAG6384096.1"/>
    <property type="molecule type" value="Genomic_DNA"/>
</dbReference>
<dbReference type="InterPro" id="IPR038508">
    <property type="entry name" value="ArfGAP_dom_sf"/>
</dbReference>
<dbReference type="PANTHER" id="PTHR46220:SF2">
    <property type="entry name" value="ADP-RIBOSYLATION FACTOR GTPASE-ACTIVATING PROTEIN AGD11-RELATED"/>
    <property type="match status" value="1"/>
</dbReference>
<keyword evidence="1" id="KW-0479">Metal-binding</keyword>
<dbReference type="Pfam" id="PF01412">
    <property type="entry name" value="ArfGap"/>
    <property type="match status" value="1"/>
</dbReference>
<evidence type="ECO:0000259" key="2">
    <source>
        <dbReference type="PROSITE" id="PS50115"/>
    </source>
</evidence>
<dbReference type="GO" id="GO:0008270">
    <property type="term" value="F:zinc ion binding"/>
    <property type="evidence" value="ECO:0007669"/>
    <property type="project" value="UniProtKB-KW"/>
</dbReference>
<dbReference type="Gene3D" id="1.10.220.150">
    <property type="entry name" value="Arf GTPase activating protein"/>
    <property type="match status" value="1"/>
</dbReference>
<protein>
    <recommendedName>
        <fullName evidence="2">Arf-GAP domain-containing protein</fullName>
    </recommendedName>
</protein>
<dbReference type="InterPro" id="IPR037278">
    <property type="entry name" value="ARFGAP/RecO"/>
</dbReference>
<dbReference type="GO" id="GO:0005543">
    <property type="term" value="F:phospholipid binding"/>
    <property type="evidence" value="ECO:0007669"/>
    <property type="project" value="InterPro"/>
</dbReference>
<keyword evidence="4" id="KW-1185">Reference proteome</keyword>
<evidence type="ECO:0000313" key="4">
    <source>
        <dbReference type="Proteomes" id="UP000298416"/>
    </source>
</evidence>
<accession>A0A8X8VXD0</accession>
<dbReference type="Proteomes" id="UP000298416">
    <property type="component" value="Unassembled WGS sequence"/>
</dbReference>
<sequence>MSVELENDEPETENRFSSQSHIGRNPIMLSYFEHGMDRSIKLHVALIVPFVTSRSLTIGAFICIKCSGVHRSLGVHITKVLSVKLDEWTDEQVDALI</sequence>
<dbReference type="InterPro" id="IPR044518">
    <property type="entry name" value="ARF_GAP_AGD11/12/13"/>
</dbReference>
<reference evidence="3" key="1">
    <citation type="submission" date="2018-01" db="EMBL/GenBank/DDBJ databases">
        <authorList>
            <person name="Mao J.F."/>
        </authorList>
    </citation>
    <scope>NUCLEOTIDE SEQUENCE</scope>
    <source>
        <strain evidence="3">Huo1</strain>
        <tissue evidence="3">Leaf</tissue>
    </source>
</reference>
<dbReference type="GO" id="GO:0005096">
    <property type="term" value="F:GTPase activator activity"/>
    <property type="evidence" value="ECO:0007669"/>
    <property type="project" value="InterPro"/>
</dbReference>
<dbReference type="PANTHER" id="PTHR46220">
    <property type="entry name" value="ADP-RIBOSYLATION FACTOR GTPASE-ACTIVATING PROTEIN AGD12"/>
    <property type="match status" value="1"/>
</dbReference>
<organism evidence="3">
    <name type="scientific">Salvia splendens</name>
    <name type="common">Scarlet sage</name>
    <dbReference type="NCBI Taxonomy" id="180675"/>
    <lineage>
        <taxon>Eukaryota</taxon>
        <taxon>Viridiplantae</taxon>
        <taxon>Streptophyta</taxon>
        <taxon>Embryophyta</taxon>
        <taxon>Tracheophyta</taxon>
        <taxon>Spermatophyta</taxon>
        <taxon>Magnoliopsida</taxon>
        <taxon>eudicotyledons</taxon>
        <taxon>Gunneridae</taxon>
        <taxon>Pentapetalae</taxon>
        <taxon>asterids</taxon>
        <taxon>lamiids</taxon>
        <taxon>Lamiales</taxon>
        <taxon>Lamiaceae</taxon>
        <taxon>Nepetoideae</taxon>
        <taxon>Mentheae</taxon>
        <taxon>Salviinae</taxon>
        <taxon>Salvia</taxon>
        <taxon>Salvia subgen. Calosphace</taxon>
        <taxon>core Calosphace</taxon>
    </lineage>
</organism>
<dbReference type="InterPro" id="IPR001164">
    <property type="entry name" value="ArfGAP_dom"/>
</dbReference>
<keyword evidence="1" id="KW-0862">Zinc</keyword>
<dbReference type="PRINTS" id="PR00405">
    <property type="entry name" value="REVINTRACTNG"/>
</dbReference>
<comment type="caution">
    <text evidence="3">The sequence shown here is derived from an EMBL/GenBank/DDBJ whole genome shotgun (WGS) entry which is preliminary data.</text>
</comment>
<feature type="domain" description="Arf-GAP" evidence="2">
    <location>
        <begin position="55"/>
        <end position="97"/>
    </location>
</feature>
<name>A0A8X8VXD0_SALSN</name>
<dbReference type="PROSITE" id="PS50115">
    <property type="entry name" value="ARFGAP"/>
    <property type="match status" value="1"/>
</dbReference>
<evidence type="ECO:0000313" key="3">
    <source>
        <dbReference type="EMBL" id="KAG6384096.1"/>
    </source>
</evidence>
<dbReference type="AlphaFoldDB" id="A0A8X8VXD0"/>